<keyword evidence="2" id="KW-1185">Reference proteome</keyword>
<reference evidence="1 2" key="2">
    <citation type="journal article" date="2022" name="Mol. Ecol. Resour.">
        <title>The genomes of chicory, endive, great burdock and yacon provide insights into Asteraceae paleo-polyploidization history and plant inulin production.</title>
        <authorList>
            <person name="Fan W."/>
            <person name="Wang S."/>
            <person name="Wang H."/>
            <person name="Wang A."/>
            <person name="Jiang F."/>
            <person name="Liu H."/>
            <person name="Zhao H."/>
            <person name="Xu D."/>
            <person name="Zhang Y."/>
        </authorList>
    </citation>
    <scope>NUCLEOTIDE SEQUENCE [LARGE SCALE GENOMIC DNA]</scope>
    <source>
        <strain evidence="2">cv. Niubang</strain>
    </source>
</reference>
<dbReference type="Proteomes" id="UP001055879">
    <property type="component" value="Linkage Group LG15"/>
</dbReference>
<dbReference type="EMBL" id="CM042061">
    <property type="protein sequence ID" value="KAI3673382.1"/>
    <property type="molecule type" value="Genomic_DNA"/>
</dbReference>
<accession>A0ACB8XU64</accession>
<comment type="caution">
    <text evidence="1">The sequence shown here is derived from an EMBL/GenBank/DDBJ whole genome shotgun (WGS) entry which is preliminary data.</text>
</comment>
<gene>
    <name evidence="1" type="ORF">L6452_39500</name>
</gene>
<organism evidence="1 2">
    <name type="scientific">Arctium lappa</name>
    <name type="common">Greater burdock</name>
    <name type="synonym">Lappa major</name>
    <dbReference type="NCBI Taxonomy" id="4217"/>
    <lineage>
        <taxon>Eukaryota</taxon>
        <taxon>Viridiplantae</taxon>
        <taxon>Streptophyta</taxon>
        <taxon>Embryophyta</taxon>
        <taxon>Tracheophyta</taxon>
        <taxon>Spermatophyta</taxon>
        <taxon>Magnoliopsida</taxon>
        <taxon>eudicotyledons</taxon>
        <taxon>Gunneridae</taxon>
        <taxon>Pentapetalae</taxon>
        <taxon>asterids</taxon>
        <taxon>campanulids</taxon>
        <taxon>Asterales</taxon>
        <taxon>Asteraceae</taxon>
        <taxon>Carduoideae</taxon>
        <taxon>Cardueae</taxon>
        <taxon>Arctiinae</taxon>
        <taxon>Arctium</taxon>
    </lineage>
</organism>
<reference evidence="2" key="1">
    <citation type="journal article" date="2022" name="Mol. Ecol. Resour.">
        <title>The genomes of chicory, endive, great burdock and yacon provide insights into Asteraceae palaeo-polyploidization history and plant inulin production.</title>
        <authorList>
            <person name="Fan W."/>
            <person name="Wang S."/>
            <person name="Wang H."/>
            <person name="Wang A."/>
            <person name="Jiang F."/>
            <person name="Liu H."/>
            <person name="Zhao H."/>
            <person name="Xu D."/>
            <person name="Zhang Y."/>
        </authorList>
    </citation>
    <scope>NUCLEOTIDE SEQUENCE [LARGE SCALE GENOMIC DNA]</scope>
    <source>
        <strain evidence="2">cv. Niubang</strain>
    </source>
</reference>
<protein>
    <submittedName>
        <fullName evidence="1">Uncharacterized protein</fullName>
    </submittedName>
</protein>
<proteinExistence type="predicted"/>
<sequence>MNMSHDDEGGILIIGRESKSSMEQEDRPRRVVVAMKGHPGTGKTTLSRFIATSLRCPLLDKDDVRDSTFAVGAQLVSIAKVESQYATKLLNDLSYEALWRMVKTQLSLGLSVVIDSPLSRKVHLDRLVELTDSFDGYQLVVVECKPKDESEWRRRLEKRGEDGCCGSWHKPTTWRDMEKFLEGYNGCIDYDVGKVPKLVLDTTATSGKVVDLAKLVMEFLDASNICLPFMQTFPCVDPFQLHHLNLAHTSRLPEHRDDASSSSDSRLKC</sequence>
<evidence type="ECO:0000313" key="2">
    <source>
        <dbReference type="Proteomes" id="UP001055879"/>
    </source>
</evidence>
<name>A0ACB8XU64_ARCLA</name>
<evidence type="ECO:0000313" key="1">
    <source>
        <dbReference type="EMBL" id="KAI3673382.1"/>
    </source>
</evidence>